<protein>
    <submittedName>
        <fullName evidence="1">Uncharacterized protein</fullName>
    </submittedName>
</protein>
<gene>
    <name evidence="1" type="ORF">G6R30_06165</name>
</gene>
<organism evidence="1 2">
    <name type="scientific">Fructobacillus parabroussonetiae</name>
    <dbReference type="NCBI Taxonomy" id="2713174"/>
    <lineage>
        <taxon>Bacteria</taxon>
        <taxon>Bacillati</taxon>
        <taxon>Bacillota</taxon>
        <taxon>Bacilli</taxon>
        <taxon>Lactobacillales</taxon>
        <taxon>Lactobacillaceae</taxon>
        <taxon>Fructobacillus</taxon>
    </lineage>
</organism>
<evidence type="ECO:0000313" key="2">
    <source>
        <dbReference type="Proteomes" id="UP001519503"/>
    </source>
</evidence>
<keyword evidence="2" id="KW-1185">Reference proteome</keyword>
<evidence type="ECO:0000313" key="1">
    <source>
        <dbReference type="EMBL" id="MBS9338020.1"/>
    </source>
</evidence>
<accession>A0ABS5QXU8</accession>
<sequence>ITLDTATIFYNTSNDTKILSPTYNITNNSGRPVNVRVNSFTQNDSTDISDIDELKFVIKRTGKTPKMTKLINKGKLSNSKANSLTLANADGNLTKNDTAVSGSNKAIFAYKGNISKKLNLQKRPSFTMNLLFTPVSW</sequence>
<feature type="non-terminal residue" evidence="1">
    <location>
        <position position="1"/>
    </location>
</feature>
<proteinExistence type="predicted"/>
<dbReference type="RefSeq" id="WP_213822622.1">
    <property type="nucleotide sequence ID" value="NZ_JAAMFL010000014.1"/>
</dbReference>
<dbReference type="Proteomes" id="UP001519503">
    <property type="component" value="Unassembled WGS sequence"/>
</dbReference>
<comment type="caution">
    <text evidence="1">The sequence shown here is derived from an EMBL/GenBank/DDBJ whole genome shotgun (WGS) entry which is preliminary data.</text>
</comment>
<name>A0ABS5QXU8_9LACO</name>
<reference evidence="1 2" key="1">
    <citation type="submission" date="2020-02" db="EMBL/GenBank/DDBJ databases">
        <title>Fructobacillus sp. isolated from paper mulberry of Taiwan.</title>
        <authorList>
            <person name="Lin S.-T."/>
        </authorList>
    </citation>
    <scope>NUCLEOTIDE SEQUENCE [LARGE SCALE GENOMIC DNA]</scope>
    <source>
        <strain evidence="1 2">S1-1</strain>
    </source>
</reference>
<dbReference type="EMBL" id="JAAMFL010000014">
    <property type="protein sequence ID" value="MBS9338020.1"/>
    <property type="molecule type" value="Genomic_DNA"/>
</dbReference>